<accession>D5BIL2</accession>
<dbReference type="eggNOG" id="COG1216">
    <property type="taxonomic scope" value="Bacteria"/>
</dbReference>
<dbReference type="Gene3D" id="3.90.550.10">
    <property type="entry name" value="Spore Coat Polysaccharide Biosynthesis Protein SpsA, Chain A"/>
    <property type="match status" value="1"/>
</dbReference>
<dbReference type="SUPFAM" id="SSF53448">
    <property type="entry name" value="Nucleotide-diphospho-sugar transferases"/>
    <property type="match status" value="1"/>
</dbReference>
<dbReference type="HOGENOM" id="CLU_823457_0_0_10"/>
<organism evidence="2 3">
    <name type="scientific">Zunongwangia profunda (strain DSM 18752 / CCTCC AB 206139 / SM-A87)</name>
    <name type="common">Wangia profunda</name>
    <dbReference type="NCBI Taxonomy" id="655815"/>
    <lineage>
        <taxon>Bacteria</taxon>
        <taxon>Pseudomonadati</taxon>
        <taxon>Bacteroidota</taxon>
        <taxon>Flavobacteriia</taxon>
        <taxon>Flavobacteriales</taxon>
        <taxon>Flavobacteriaceae</taxon>
        <taxon>Zunongwangia</taxon>
    </lineage>
</organism>
<dbReference type="GO" id="GO:0016740">
    <property type="term" value="F:transferase activity"/>
    <property type="evidence" value="ECO:0007669"/>
    <property type="project" value="UniProtKB-KW"/>
</dbReference>
<name>D5BIL2_ZUNPS</name>
<dbReference type="CDD" id="cd00761">
    <property type="entry name" value="Glyco_tranf_GTA_type"/>
    <property type="match status" value="1"/>
</dbReference>
<dbReference type="EMBL" id="CP001650">
    <property type="protein sequence ID" value="ADF51464.1"/>
    <property type="molecule type" value="Genomic_DNA"/>
</dbReference>
<keyword evidence="3" id="KW-1185">Reference proteome</keyword>
<dbReference type="KEGG" id="zpr:ZPR_1119"/>
<dbReference type="CAZy" id="GT2">
    <property type="family name" value="Glycosyltransferase Family 2"/>
</dbReference>
<dbReference type="PANTHER" id="PTHR43685">
    <property type="entry name" value="GLYCOSYLTRANSFERASE"/>
    <property type="match status" value="1"/>
</dbReference>
<feature type="domain" description="Glycosyltransferase 2-like" evidence="1">
    <location>
        <begin position="10"/>
        <end position="139"/>
    </location>
</feature>
<dbReference type="PANTHER" id="PTHR43685:SF2">
    <property type="entry name" value="GLYCOSYLTRANSFERASE 2-LIKE DOMAIN-CONTAINING PROTEIN"/>
    <property type="match status" value="1"/>
</dbReference>
<dbReference type="STRING" id="655815.ZPR_1119"/>
<dbReference type="Proteomes" id="UP000001654">
    <property type="component" value="Chromosome"/>
</dbReference>
<evidence type="ECO:0000313" key="3">
    <source>
        <dbReference type="Proteomes" id="UP000001654"/>
    </source>
</evidence>
<reference evidence="2 3" key="1">
    <citation type="journal article" date="2010" name="BMC Genomics">
        <title>The complete genome of Zunongwangia profunda SM-A87 reveals its adaptation to the deep-sea environment and ecological role in sedimentary organic nitrogen degradation.</title>
        <authorList>
            <person name="Qin Q.L."/>
            <person name="Zhang X.Y."/>
            <person name="Wang X.M."/>
            <person name="Liu G.M."/>
            <person name="Chen X.L."/>
            <person name="Xie B.B."/>
            <person name="Dang H.Y."/>
            <person name="Zhou B.C."/>
            <person name="Yu J."/>
            <person name="Zhang Y.Z."/>
        </authorList>
    </citation>
    <scope>NUCLEOTIDE SEQUENCE [LARGE SCALE GENOMIC DNA]</scope>
    <source>
        <strain evidence="3">DSM 18752 / CCTCC AB 206139 / SM-A87</strain>
    </source>
</reference>
<dbReference type="AlphaFoldDB" id="D5BIL2"/>
<dbReference type="Pfam" id="PF00535">
    <property type="entry name" value="Glycos_transf_2"/>
    <property type="match status" value="1"/>
</dbReference>
<protein>
    <submittedName>
        <fullName evidence="2">Glycosyl transferase family protein</fullName>
    </submittedName>
</protein>
<sequence length="332" mass="38494">MFFERMMKFSLIICTYQRPDALLKLLRSIKAQTLYPNQIIVVDGSIDKETEKVIIGSDFKNLEYYLVTNKDRGLTRQRNFGIKKVNKNHLITCFLDDDVVLLEDYFEKLIETYTEYSNTLGVGGYILDDNIEWVKAGQGTINFDEFEFDGWKRKLGSRNVLRKKLSLLSDKPPGIMPEFSHGLSTAFLPPSDKIYPVEFFMGGVSSYKTEVFSKIQFSEYFDGYGLYEDMDFCLRLSKMGSLYVNTSAKLYHYHEASGRPNQFKYGKMVSQNGAYVWKVKYPNPDFSAKLNYYKISLLLAFIRLFNVLNTSKKKEAFTEAFGRLYGIIFSNK</sequence>
<gene>
    <name evidence="2" type="ordered locus">ZPR_1119</name>
</gene>
<evidence type="ECO:0000313" key="2">
    <source>
        <dbReference type="EMBL" id="ADF51464.1"/>
    </source>
</evidence>
<dbReference type="InterPro" id="IPR050834">
    <property type="entry name" value="Glycosyltransf_2"/>
</dbReference>
<proteinExistence type="predicted"/>
<evidence type="ECO:0000259" key="1">
    <source>
        <dbReference type="Pfam" id="PF00535"/>
    </source>
</evidence>
<dbReference type="InterPro" id="IPR029044">
    <property type="entry name" value="Nucleotide-diphossugar_trans"/>
</dbReference>
<dbReference type="InterPro" id="IPR001173">
    <property type="entry name" value="Glyco_trans_2-like"/>
</dbReference>
<keyword evidence="2" id="KW-0808">Transferase</keyword>